<dbReference type="SMART" id="SM00332">
    <property type="entry name" value="PP2Cc"/>
    <property type="match status" value="1"/>
</dbReference>
<feature type="domain" description="PPM-type phosphatase" evidence="2">
    <location>
        <begin position="20"/>
        <end position="296"/>
    </location>
</feature>
<keyword evidence="4" id="KW-1185">Reference proteome</keyword>
<dbReference type="PANTHER" id="PTHR12320">
    <property type="entry name" value="PROTEIN PHOSPHATASE 2C"/>
    <property type="match status" value="1"/>
</dbReference>
<keyword evidence="1" id="KW-0904">Protein phosphatase</keyword>
<dbReference type="InterPro" id="IPR036457">
    <property type="entry name" value="PPM-type-like_dom_sf"/>
</dbReference>
<evidence type="ECO:0000313" key="4">
    <source>
        <dbReference type="Proteomes" id="UP000838763"/>
    </source>
</evidence>
<keyword evidence="1" id="KW-0464">Manganese</keyword>
<comment type="similarity">
    <text evidence="1">Belongs to the PP2C family.</text>
</comment>
<dbReference type="InterPro" id="IPR001932">
    <property type="entry name" value="PPM-type_phosphatase-like_dom"/>
</dbReference>
<proteinExistence type="inferred from homology"/>
<keyword evidence="1" id="KW-0378">Hydrolase</keyword>
<dbReference type="EC" id="3.1.3.16" evidence="1"/>
<dbReference type="PANTHER" id="PTHR12320:SF1">
    <property type="entry name" value="PROTEIN PHOSPHATASE PTC7 HOMOLOG"/>
    <property type="match status" value="1"/>
</dbReference>
<reference evidence="3" key="1">
    <citation type="submission" date="2022-11" db="EMBL/GenBank/DDBJ databases">
        <authorList>
            <person name="Scott C."/>
            <person name="Bruce N."/>
        </authorList>
    </citation>
    <scope>NUCLEOTIDE SEQUENCE</scope>
</reference>
<evidence type="ECO:0000256" key="1">
    <source>
        <dbReference type="RuleBase" id="RU366020"/>
    </source>
</evidence>
<organism evidence="3 4">
    <name type="scientific">Parascedosporium putredinis</name>
    <dbReference type="NCBI Taxonomy" id="1442378"/>
    <lineage>
        <taxon>Eukaryota</taxon>
        <taxon>Fungi</taxon>
        <taxon>Dikarya</taxon>
        <taxon>Ascomycota</taxon>
        <taxon>Pezizomycotina</taxon>
        <taxon>Sordariomycetes</taxon>
        <taxon>Hypocreomycetidae</taxon>
        <taxon>Microascales</taxon>
        <taxon>Microascaceae</taxon>
        <taxon>Parascedosporium</taxon>
    </lineage>
</organism>
<accession>A0A9P1H5A1</accession>
<comment type="catalytic activity">
    <reaction evidence="1">
        <text>O-phospho-L-seryl-[protein] + H2O = L-seryl-[protein] + phosphate</text>
        <dbReference type="Rhea" id="RHEA:20629"/>
        <dbReference type="Rhea" id="RHEA-COMP:9863"/>
        <dbReference type="Rhea" id="RHEA-COMP:11604"/>
        <dbReference type="ChEBI" id="CHEBI:15377"/>
        <dbReference type="ChEBI" id="CHEBI:29999"/>
        <dbReference type="ChEBI" id="CHEBI:43474"/>
        <dbReference type="ChEBI" id="CHEBI:83421"/>
        <dbReference type="EC" id="3.1.3.16"/>
    </reaction>
</comment>
<name>A0A9P1H5A1_9PEZI</name>
<dbReference type="EMBL" id="CALLCH030000015">
    <property type="protein sequence ID" value="CAI4216186.1"/>
    <property type="molecule type" value="Genomic_DNA"/>
</dbReference>
<comment type="cofactor">
    <cofactor evidence="1">
        <name>Mg(2+)</name>
        <dbReference type="ChEBI" id="CHEBI:18420"/>
    </cofactor>
</comment>
<evidence type="ECO:0000313" key="3">
    <source>
        <dbReference type="EMBL" id="CAI4216186.1"/>
    </source>
</evidence>
<dbReference type="InterPro" id="IPR039123">
    <property type="entry name" value="PPTC7"/>
</dbReference>
<dbReference type="GO" id="GO:0046872">
    <property type="term" value="F:metal ion binding"/>
    <property type="evidence" value="ECO:0007669"/>
    <property type="project" value="UniProtKB-UniRule"/>
</dbReference>
<dbReference type="Proteomes" id="UP000838763">
    <property type="component" value="Unassembled WGS sequence"/>
</dbReference>
<dbReference type="Gene3D" id="3.60.40.10">
    <property type="entry name" value="PPM-type phosphatase domain"/>
    <property type="match status" value="2"/>
</dbReference>
<protein>
    <recommendedName>
        <fullName evidence="1">Protein phosphatase</fullName>
        <ecNumber evidence="1">3.1.3.16</ecNumber>
    </recommendedName>
</protein>
<dbReference type="AlphaFoldDB" id="A0A9P1H5A1"/>
<gene>
    <name evidence="3" type="ORF">PPNO1_LOCUS5847</name>
</gene>
<comment type="cofactor">
    <cofactor evidence="1">
        <name>Mn(2+)</name>
        <dbReference type="ChEBI" id="CHEBI:29035"/>
    </cofactor>
</comment>
<keyword evidence="1" id="KW-0460">Magnesium</keyword>
<dbReference type="OrthoDB" id="60843at2759"/>
<dbReference type="SUPFAM" id="SSF81606">
    <property type="entry name" value="PP2C-like"/>
    <property type="match status" value="1"/>
</dbReference>
<evidence type="ECO:0000259" key="2">
    <source>
        <dbReference type="PROSITE" id="PS51746"/>
    </source>
</evidence>
<dbReference type="GO" id="GO:0004722">
    <property type="term" value="F:protein serine/threonine phosphatase activity"/>
    <property type="evidence" value="ECO:0007669"/>
    <property type="project" value="UniProtKB-EC"/>
</dbReference>
<keyword evidence="1" id="KW-0479">Metal-binding</keyword>
<sequence length="306" mass="32789">MATFIPRVARACQRQQRQGTYGIAASYIAKGHKFDPSTHVYHGHDAFFVSRLGDTGSVAFGLADGVGGWVESNVDPADFSHAFCDYMAAQAYYHGSDASRPIEHLTARRLMEKGYSDVLHDGSISAGGSTACVGLASPDGCLEVANLGDSGFIILRLNGLSAIPPVMLSRMAMFGGRGFSDMPHDADVTHKCLQHGDVVIFATDGVWDNLFNQDILHVASRIMTSSGAWQMTESGSIRVASDLENTLATSLTAAAKKASLDRKSESPFSKEVKAAYPNEHWDGGKVDDICVVVAVVCEDTQPKARL</sequence>
<comment type="catalytic activity">
    <reaction evidence="1">
        <text>O-phospho-L-threonyl-[protein] + H2O = L-threonyl-[protein] + phosphate</text>
        <dbReference type="Rhea" id="RHEA:47004"/>
        <dbReference type="Rhea" id="RHEA-COMP:11060"/>
        <dbReference type="Rhea" id="RHEA-COMP:11605"/>
        <dbReference type="ChEBI" id="CHEBI:15377"/>
        <dbReference type="ChEBI" id="CHEBI:30013"/>
        <dbReference type="ChEBI" id="CHEBI:43474"/>
        <dbReference type="ChEBI" id="CHEBI:61977"/>
        <dbReference type="EC" id="3.1.3.16"/>
    </reaction>
</comment>
<dbReference type="PROSITE" id="PS51746">
    <property type="entry name" value="PPM_2"/>
    <property type="match status" value="1"/>
</dbReference>
<comment type="caution">
    <text evidence="3">The sequence shown here is derived from an EMBL/GenBank/DDBJ whole genome shotgun (WGS) entry which is preliminary data.</text>
</comment>